<proteinExistence type="predicted"/>
<dbReference type="SMART" id="SM00060">
    <property type="entry name" value="FN3"/>
    <property type="match status" value="3"/>
</dbReference>
<feature type="domain" description="Fibronectin type-III" evidence="2">
    <location>
        <begin position="520"/>
        <end position="612"/>
    </location>
</feature>
<dbReference type="InterPro" id="IPR025883">
    <property type="entry name" value="Cadherin-like_domain"/>
</dbReference>
<dbReference type="PROSITE" id="PS50853">
    <property type="entry name" value="FN3"/>
    <property type="match status" value="1"/>
</dbReference>
<evidence type="ECO:0000313" key="4">
    <source>
        <dbReference type="EMBL" id="HIU48295.1"/>
    </source>
</evidence>
<feature type="domain" description="CBM6" evidence="3">
    <location>
        <begin position="134"/>
        <end position="264"/>
    </location>
</feature>
<dbReference type="InterPro" id="IPR005084">
    <property type="entry name" value="CBM6"/>
</dbReference>
<feature type="signal peptide" evidence="1">
    <location>
        <begin position="1"/>
        <end position="28"/>
    </location>
</feature>
<feature type="domain" description="CBM6" evidence="3">
    <location>
        <begin position="383"/>
        <end position="516"/>
    </location>
</feature>
<dbReference type="InterPro" id="IPR017853">
    <property type="entry name" value="GH"/>
</dbReference>
<comment type="caution">
    <text evidence="4">The sequence shown here is derived from an EMBL/GenBank/DDBJ whole genome shotgun (WGS) entry which is preliminary data.</text>
</comment>
<evidence type="ECO:0000259" key="2">
    <source>
        <dbReference type="PROSITE" id="PS50853"/>
    </source>
</evidence>
<reference evidence="4" key="1">
    <citation type="submission" date="2020-10" db="EMBL/GenBank/DDBJ databases">
        <authorList>
            <person name="Gilroy R."/>
        </authorList>
    </citation>
    <scope>NUCLEOTIDE SEQUENCE</scope>
    <source>
        <strain evidence="4">ChiSjej4B22-9803</strain>
    </source>
</reference>
<dbReference type="CDD" id="cd00063">
    <property type="entry name" value="FN3"/>
    <property type="match status" value="1"/>
</dbReference>
<sequence>MKRNQFFRRLLCLLLSAGMVIGMLPAAAAAAAGPLSPVLIGEFSPDMLVKSHEVIVGDLGKMFYNPPGVGSSDIQFQVEIFPETVLTCEMEGTHMKLVPQVAEGEADVTLTASNACTDSENPPTVVDFHVTIDSKLEAETYYAASKSSQTFLADDGNASGGRFVDGFSRANARAVFDVDVGHAGTYTLTFCYSNQMYTGEHSISLYVNGSKQKRILTPQTSNWSVYRMNTTSVDVTLREGVNSIAFQRDLSDSGQMRLDYINLAFKNGNMGANRPPMLVDASLQLETAAEDTSSYDLNQHFGDLDTDALFYQAALIGDSAAADLALDGSTLRVTGHIPGTYQVSVTAYDRDPAAGDGAMQSAAAKFPLTVLADNRYYVSDRLTDADKARYTVTWGGSKLKFRDYDLGGGRVAWFDWGQSGESYVDVTFDVPEDGDYSFFFNYSVSGNASDSYNYYVDLLVNGTMLEQKYLVNGNSWSVYKDSKTWTVPLKAGKNTIRFADNPAYKTNLQLYYVQVSGMPAPVAPTGLRVEERDGAAVLTWDRSQNASTAAYQVYVNGAAAATVTQPAEGDTVTFRYNNVQDGQTYAFAVSVKNSGGMESAQSTPVTLAARPIIPGGLTAALLEADGALDGVRLTWDTSATAQSYELYEGDTLLGTVPADLSGIQQAYEHRGQTEGAEYVYKVVAVNGGRKSEAAETSVRYQRDALLWRLGTPDDSSAEFSDYGGNVELDIPAGWEEQTDWSAVPKGLHAVTGAQMKLHYNLDSIPENGLLMQVKILDAHQCIPQMAVFSNGTMAGMLQITGLSGNGADPDEFAGYRTDSKTGRLIGKLADGQGGYGADFLFDINTLRLVDESLASYDQNQVLYTGNHEFYGNPNVDIVACNGTDGNFLEGADGQRYPVHLFAEHNGMIRFKDAETIVGQAYPQNQVTKFKTTYRLYIPKEMLKTGRNELLLRTDRGLYATDYIDQFTWWEWDYLSLSALAAPISDPIHGRYNTLSTSLEAPRGADRSTGLHFLPFGVKWLGFAYTGSYIRYGNWYGAEYEWESSNRQYLELHKQLNVEPIALYISGTITREGNDTRSGPEDQVAANGYISEKWKEQIAGYFTQYGSLLGGVEIENEPGLFKTTKRSLTAFTKWLDESRSGYAPHLKLIAPGWAFRQETYARVPEQRADIDGYADMIGGHSYAGTAVEQPRGGLLSETLLSHPDFGDGYGKELFISETGCSDGHGFGNAAQVYYAEAQNTAVFDRELRGNLGFARHQNIHAGWYPEFAVFEDANDWDHYQVEEIRQHEAPAAEVGTETRANVLRRLNGAYGTHGKPLAYRYTEADTSQYEAKYVRAVDTSTLPALATGAKSDKVLVTFTNFERRDVTFDVKIKMPEATPYKGERYGPGLTLGEALSYTDALVPDANGELVFHETLAAGDTVQYILQAQDTAAPTAPEAFTGTYEADGWGKVVLNWAPSYDDKEVARYVLYRAEREKGTDEAFSPFTKRMTVSGVTYTDNAVSNGKEYRYMLRAVDFYGNESPESEVVQVVLPDLDDGNDSTVPFVVNVHYNNPKMAYAGDAWIRDDGARFAQTTEEPDSVSFTFEGSAFALYGDAAADAGRFDVYVDGKIDGENVNPAYFNEGSNVIVYSRSGLDTYKKDPATGETVLDQEGLEDGLHTVRIVFKDGGGKRFRLYKATTSSYPIGAADYEDFIKTNFPQPSAPSSEAIEKLENCIPVPYALDADGNKTDGLQVITKDDMAYNGNVQHRDTAADPLIFIRGGAEAYFNIHVDKDEYGKNQGYFSATMKIKVTSDTAGFQIKRNGVELITQQLENTGGKYVLLQTEPFYMEPGDASVTIASTGGSGSSFDLEYILFDTPYPMQDRDDTGRFLLPANIEAGDMPKAALKPDPAVEISPALNQQSDGSVDSALEMPLPIVYNAAAAGEIPPAAFTGASGDASAAGGAVVLGSGASAQYDVFFNYSGFYKFILDVDGAAGDTLNIKAGGRVVAEITVPEGGGAAAAEMETAHGSAHIVKGADVLAFEAAAGNAGSVTINSIRVEELPLPDLIVQGIAMEPAQPTAGDAVQFRAEVRNAGRGAWPEGVIVGIPFKIPGLTTTWHDATTDGLAPGEVRVLAANSGGAGSSQITPDVGNYTVTAQADDQQRHMESVYSNNFLSMDFAVASLYSTARQEYDASLKELSVEEGVLSPAFHSGVYAYNVSVPAGTAAVTLKTVLFDDGAQIKINGEAAEAGTQMVAVQPGTQVITIETFDNRRYIYDEHMEKQYIEERRTYTVRVTVPEEEGRLSMRICDFAYNTDTGKLRYAVYNPGPAREVSCYAALYRDGALLQVHRADINAEAGAETPVTQDLAMTEGANQIKLFIWDEYMTPYAYTTTEKF</sequence>
<dbReference type="SUPFAM" id="SSF51445">
    <property type="entry name" value="(Trans)glycosidases"/>
    <property type="match status" value="1"/>
</dbReference>
<dbReference type="InterPro" id="IPR008979">
    <property type="entry name" value="Galactose-bd-like_sf"/>
</dbReference>
<accession>A0A9D1LUC9</accession>
<feature type="chain" id="PRO_5038409611" evidence="1">
    <location>
        <begin position="29"/>
        <end position="2374"/>
    </location>
</feature>
<name>A0A9D1LUC9_9FIRM</name>
<protein>
    <submittedName>
        <fullName evidence="4">Cadherin-like beta sandwich domain-containing protein</fullName>
    </submittedName>
</protein>
<dbReference type="SUPFAM" id="SSF49785">
    <property type="entry name" value="Galactose-binding domain-like"/>
    <property type="match status" value="2"/>
</dbReference>
<dbReference type="Gene3D" id="2.60.120.260">
    <property type="entry name" value="Galactose-binding domain-like"/>
    <property type="match status" value="4"/>
</dbReference>
<dbReference type="InterPro" id="IPR036116">
    <property type="entry name" value="FN3_sf"/>
</dbReference>
<organism evidence="4 5">
    <name type="scientific">Candidatus Avimonoglobus intestinipullorum</name>
    <dbReference type="NCBI Taxonomy" id="2840699"/>
    <lineage>
        <taxon>Bacteria</taxon>
        <taxon>Bacillati</taxon>
        <taxon>Bacillota</taxon>
        <taxon>Clostridia</taxon>
        <taxon>Eubacteriales</taxon>
        <taxon>Candidatus Avimonoglobus</taxon>
    </lineage>
</organism>
<dbReference type="EMBL" id="DVND01000075">
    <property type="protein sequence ID" value="HIU48295.1"/>
    <property type="molecule type" value="Genomic_DNA"/>
</dbReference>
<dbReference type="Proteomes" id="UP000824111">
    <property type="component" value="Unassembled WGS sequence"/>
</dbReference>
<dbReference type="InterPro" id="IPR013783">
    <property type="entry name" value="Ig-like_fold"/>
</dbReference>
<dbReference type="SUPFAM" id="SSF49265">
    <property type="entry name" value="Fibronectin type III"/>
    <property type="match status" value="2"/>
</dbReference>
<dbReference type="PROSITE" id="PS51175">
    <property type="entry name" value="CBM6"/>
    <property type="match status" value="2"/>
</dbReference>
<dbReference type="Pfam" id="PF16990">
    <property type="entry name" value="CBM_35"/>
    <property type="match status" value="1"/>
</dbReference>
<dbReference type="InterPro" id="IPR003961">
    <property type="entry name" value="FN3_dom"/>
</dbReference>
<reference evidence="4" key="2">
    <citation type="journal article" date="2021" name="PeerJ">
        <title>Extensive microbial diversity within the chicken gut microbiome revealed by metagenomics and culture.</title>
        <authorList>
            <person name="Gilroy R."/>
            <person name="Ravi A."/>
            <person name="Getino M."/>
            <person name="Pursley I."/>
            <person name="Horton D.L."/>
            <person name="Alikhan N.F."/>
            <person name="Baker D."/>
            <person name="Gharbi K."/>
            <person name="Hall N."/>
            <person name="Watson M."/>
            <person name="Adriaenssens E.M."/>
            <person name="Foster-Nyarko E."/>
            <person name="Jarju S."/>
            <person name="Secka A."/>
            <person name="Antonio M."/>
            <person name="Oren A."/>
            <person name="Chaudhuri R.R."/>
            <person name="La Ragione R."/>
            <person name="Hildebrand F."/>
            <person name="Pallen M.J."/>
        </authorList>
    </citation>
    <scope>NUCLEOTIDE SEQUENCE</scope>
    <source>
        <strain evidence="4">ChiSjej4B22-9803</strain>
    </source>
</reference>
<evidence type="ECO:0000256" key="1">
    <source>
        <dbReference type="SAM" id="SignalP"/>
    </source>
</evidence>
<evidence type="ECO:0000259" key="3">
    <source>
        <dbReference type="PROSITE" id="PS51175"/>
    </source>
</evidence>
<dbReference type="Pfam" id="PF12733">
    <property type="entry name" value="Cadherin-like"/>
    <property type="match status" value="1"/>
</dbReference>
<evidence type="ECO:0000313" key="5">
    <source>
        <dbReference type="Proteomes" id="UP000824111"/>
    </source>
</evidence>
<dbReference type="Gene3D" id="2.60.40.10">
    <property type="entry name" value="Immunoglobulins"/>
    <property type="match status" value="4"/>
</dbReference>
<keyword evidence="1" id="KW-0732">Signal</keyword>
<dbReference type="GO" id="GO:0030246">
    <property type="term" value="F:carbohydrate binding"/>
    <property type="evidence" value="ECO:0007669"/>
    <property type="project" value="InterPro"/>
</dbReference>
<gene>
    <name evidence="4" type="ORF">IAB04_02940</name>
</gene>